<reference evidence="2" key="1">
    <citation type="submission" date="2016-10" db="EMBL/GenBank/DDBJ databases">
        <authorList>
            <person name="Varghese N."/>
            <person name="Submissions S."/>
        </authorList>
    </citation>
    <scope>NUCLEOTIDE SEQUENCE [LARGE SCALE GENOMIC DNA]</scope>
    <source>
        <strain evidence="2">JCM 18195</strain>
    </source>
</reference>
<evidence type="ECO:0000313" key="1">
    <source>
        <dbReference type="EMBL" id="SFP39295.1"/>
    </source>
</evidence>
<organism evidence="1 2">
    <name type="scientific">Geopseudomonas sagittaria</name>
    <dbReference type="NCBI Taxonomy" id="1135990"/>
    <lineage>
        <taxon>Bacteria</taxon>
        <taxon>Pseudomonadati</taxon>
        <taxon>Pseudomonadota</taxon>
        <taxon>Gammaproteobacteria</taxon>
        <taxon>Pseudomonadales</taxon>
        <taxon>Pseudomonadaceae</taxon>
        <taxon>Geopseudomonas</taxon>
    </lineage>
</organism>
<keyword evidence="2" id="KW-1185">Reference proteome</keyword>
<dbReference type="Proteomes" id="UP000243084">
    <property type="component" value="Unassembled WGS sequence"/>
</dbReference>
<proteinExistence type="predicted"/>
<gene>
    <name evidence="1" type="ORF">SAMN05216229_102111</name>
</gene>
<protein>
    <submittedName>
        <fullName evidence="1">Uncharacterized protein</fullName>
    </submittedName>
</protein>
<accession>A0A1I5PZ59</accession>
<sequence length="122" mass="13430">MTLLRQAGDYPNRSVVEYATVEVRIPNELLPSNLQHTDQAGETPITLSVSPSGRLTNKTLYLNSVELTEQFAAHLANLFDSRTYAGHYELRVRVRTTTKTTTATKGKGEHSARVAEVLASAD</sequence>
<dbReference type="OrthoDB" id="6968228at2"/>
<dbReference type="AlphaFoldDB" id="A0A1I5PZ59"/>
<evidence type="ECO:0000313" key="2">
    <source>
        <dbReference type="Proteomes" id="UP000243084"/>
    </source>
</evidence>
<dbReference type="EMBL" id="FOXM01000002">
    <property type="protein sequence ID" value="SFP39295.1"/>
    <property type="molecule type" value="Genomic_DNA"/>
</dbReference>
<name>A0A1I5PZ59_9GAMM</name>